<evidence type="ECO:0000313" key="1">
    <source>
        <dbReference type="EMBL" id="MBE9078640.1"/>
    </source>
</evidence>
<dbReference type="EMBL" id="JADEXG010000037">
    <property type="protein sequence ID" value="MBE9078640.1"/>
    <property type="molecule type" value="Genomic_DNA"/>
</dbReference>
<comment type="caution">
    <text evidence="1">The sequence shown here is derived from an EMBL/GenBank/DDBJ whole genome shotgun (WGS) entry which is preliminary data.</text>
</comment>
<dbReference type="AlphaFoldDB" id="A0A8J7A9H3"/>
<proteinExistence type="predicted"/>
<organism evidence="1 2">
    <name type="scientific">Vasconcelosia minhoensis LEGE 07310</name>
    <dbReference type="NCBI Taxonomy" id="915328"/>
    <lineage>
        <taxon>Bacteria</taxon>
        <taxon>Bacillati</taxon>
        <taxon>Cyanobacteriota</taxon>
        <taxon>Cyanophyceae</taxon>
        <taxon>Nodosilineales</taxon>
        <taxon>Cymatolegaceae</taxon>
        <taxon>Vasconcelosia</taxon>
        <taxon>Vasconcelosia minhoensis</taxon>
    </lineage>
</organism>
<dbReference type="Proteomes" id="UP000636505">
    <property type="component" value="Unassembled WGS sequence"/>
</dbReference>
<name>A0A8J7A9H3_9CYAN</name>
<sequence length="55" mass="6317">MLEDDILNYIDYLQDKEYLVEGGFERYLSDKASAQYSIGELEALIAEMAQANRIP</sequence>
<protein>
    <submittedName>
        <fullName evidence="1">Uncharacterized protein</fullName>
    </submittedName>
</protein>
<accession>A0A8J7A9H3</accession>
<gene>
    <name evidence="1" type="ORF">IQ241_15285</name>
</gene>
<keyword evidence="2" id="KW-1185">Reference proteome</keyword>
<dbReference type="RefSeq" id="WP_228021749.1">
    <property type="nucleotide sequence ID" value="NZ_JADEXG010000037.1"/>
</dbReference>
<reference evidence="1" key="1">
    <citation type="submission" date="2020-10" db="EMBL/GenBank/DDBJ databases">
        <authorList>
            <person name="Castelo-Branco R."/>
            <person name="Eusebio N."/>
            <person name="Adriana R."/>
            <person name="Vieira A."/>
            <person name="Brugerolle De Fraissinette N."/>
            <person name="Rezende De Castro R."/>
            <person name="Schneider M.P."/>
            <person name="Vasconcelos V."/>
            <person name="Leao P.N."/>
        </authorList>
    </citation>
    <scope>NUCLEOTIDE SEQUENCE</scope>
    <source>
        <strain evidence="1">LEGE 07310</strain>
    </source>
</reference>
<evidence type="ECO:0000313" key="2">
    <source>
        <dbReference type="Proteomes" id="UP000636505"/>
    </source>
</evidence>